<feature type="compositionally biased region" description="Polar residues" evidence="1">
    <location>
        <begin position="1"/>
        <end position="17"/>
    </location>
</feature>
<accession>A0A371K2I1</accession>
<gene>
    <name evidence="3" type="primary">pgaD</name>
    <name evidence="3" type="ORF">DX914_02690</name>
</gene>
<sequence>MNTPASGQSADKTTARSNAKRQTEAKHDSRLIQRPRAQPRLRRTAWGFVTAAFWGVYVYLWTPAITMILWLLGIRNAYFELYLRQHRVEPFLLIALPSLALCAALLLIAWAEYNRWRFAGKDRRGAPPPTPLDDIAHALGATPQLGVQLNGSRVVVLNMDPEFAVPRGLREIAQADAALPMPA</sequence>
<dbReference type="InterPro" id="IPR023829">
    <property type="entry name" value="PGA_PgaD"/>
</dbReference>
<reference evidence="3 4" key="1">
    <citation type="submission" date="2018-08" db="EMBL/GenBank/DDBJ databases">
        <title>Lysobacter sp. zong2l5, whole genome shotgun sequence.</title>
        <authorList>
            <person name="Zhang X."/>
            <person name="Feng G."/>
            <person name="Zhu H."/>
        </authorList>
    </citation>
    <scope>NUCLEOTIDE SEQUENCE [LARGE SCALE GENOMIC DNA]</scope>
    <source>
        <strain evidence="4">zong2l5</strain>
    </source>
</reference>
<feature type="transmembrane region" description="Helical" evidence="2">
    <location>
        <begin position="91"/>
        <end position="111"/>
    </location>
</feature>
<evidence type="ECO:0000256" key="1">
    <source>
        <dbReference type="SAM" id="MobiDB-lite"/>
    </source>
</evidence>
<dbReference type="Pfam" id="PF13994">
    <property type="entry name" value="PgaD"/>
    <property type="match status" value="1"/>
</dbReference>
<keyword evidence="4" id="KW-1185">Reference proteome</keyword>
<keyword evidence="2" id="KW-1133">Transmembrane helix</keyword>
<feature type="transmembrane region" description="Helical" evidence="2">
    <location>
        <begin position="44"/>
        <end position="71"/>
    </location>
</feature>
<comment type="caution">
    <text evidence="3">The sequence shown here is derived from an EMBL/GenBank/DDBJ whole genome shotgun (WGS) entry which is preliminary data.</text>
</comment>
<keyword evidence="2" id="KW-0472">Membrane</keyword>
<feature type="region of interest" description="Disordered" evidence="1">
    <location>
        <begin position="1"/>
        <end position="33"/>
    </location>
</feature>
<dbReference type="NCBIfam" id="TIGR03940">
    <property type="entry name" value="PGA_PgaD"/>
    <property type="match status" value="1"/>
</dbReference>
<evidence type="ECO:0000313" key="3">
    <source>
        <dbReference type="EMBL" id="RDZ28072.1"/>
    </source>
</evidence>
<proteinExistence type="predicted"/>
<dbReference type="EMBL" id="QTSU01000001">
    <property type="protein sequence ID" value="RDZ28072.1"/>
    <property type="molecule type" value="Genomic_DNA"/>
</dbReference>
<evidence type="ECO:0000256" key="2">
    <source>
        <dbReference type="SAM" id="Phobius"/>
    </source>
</evidence>
<feature type="compositionally biased region" description="Basic and acidic residues" evidence="1">
    <location>
        <begin position="21"/>
        <end position="31"/>
    </location>
</feature>
<dbReference type="Proteomes" id="UP000264492">
    <property type="component" value="Unassembled WGS sequence"/>
</dbReference>
<name>A0A371K2I1_9GAMM</name>
<dbReference type="RefSeq" id="WP_115857514.1">
    <property type="nucleotide sequence ID" value="NZ_QTSU01000001.1"/>
</dbReference>
<organism evidence="3 4">
    <name type="scientific">Lysobacter silvisoli</name>
    <dbReference type="NCBI Taxonomy" id="2293254"/>
    <lineage>
        <taxon>Bacteria</taxon>
        <taxon>Pseudomonadati</taxon>
        <taxon>Pseudomonadota</taxon>
        <taxon>Gammaproteobacteria</taxon>
        <taxon>Lysobacterales</taxon>
        <taxon>Lysobacteraceae</taxon>
        <taxon>Lysobacter</taxon>
    </lineage>
</organism>
<dbReference type="GO" id="GO:0043709">
    <property type="term" value="P:cell adhesion involved in single-species biofilm formation"/>
    <property type="evidence" value="ECO:0007669"/>
    <property type="project" value="InterPro"/>
</dbReference>
<dbReference type="OrthoDB" id="6003102at2"/>
<evidence type="ECO:0000313" key="4">
    <source>
        <dbReference type="Proteomes" id="UP000264492"/>
    </source>
</evidence>
<dbReference type="AlphaFoldDB" id="A0A371K2I1"/>
<protein>
    <submittedName>
        <fullName evidence="3">Poly-beta-1,6-N-acetyl-D-glucosamine biosynthesis protein PgaD</fullName>
    </submittedName>
</protein>
<keyword evidence="2" id="KW-0812">Transmembrane</keyword>